<protein>
    <submittedName>
        <fullName evidence="1">Uncharacterized protein</fullName>
    </submittedName>
</protein>
<gene>
    <name evidence="1" type="ORF">E8L03_15380</name>
</gene>
<dbReference type="Proteomes" id="UP000503251">
    <property type="component" value="Chromosome"/>
</dbReference>
<dbReference type="InterPro" id="IPR009734">
    <property type="entry name" value="Myoviridae_GpU"/>
</dbReference>
<evidence type="ECO:0000313" key="1">
    <source>
        <dbReference type="EMBL" id="QJT10226.1"/>
    </source>
</evidence>
<sequence>MMQVGSFGPLVFRVSDSEVFTPQDFRRRRTAQFAEHAVVDGLARLQHLGTSLAEIGFKVQLDHTFTDVQARLGEVDALIDAGDHHALAIAGRRLGRFVLTESAEKAKSMAPGRVLWVELELKFKEYN</sequence>
<keyword evidence="2" id="KW-1185">Reference proteome</keyword>
<dbReference type="Pfam" id="PF06995">
    <property type="entry name" value="Phage_P2_GpU"/>
    <property type="match status" value="1"/>
</dbReference>
<name>A0ABX6NJ42_9BACT</name>
<dbReference type="EMBL" id="CP039543">
    <property type="protein sequence ID" value="QJT10226.1"/>
    <property type="molecule type" value="Genomic_DNA"/>
</dbReference>
<accession>A0ABX6NJ42</accession>
<reference evidence="1 2" key="1">
    <citation type="submission" date="2019-04" db="EMBL/GenBank/DDBJ databases">
        <title>Isolation and culture of sulfate reducing bacteria from the cold seep of the South China Sea.</title>
        <authorList>
            <person name="Sun C."/>
            <person name="Liu R."/>
        </authorList>
    </citation>
    <scope>NUCLEOTIDE SEQUENCE [LARGE SCALE GENOMIC DNA]</scope>
    <source>
        <strain evidence="1 2">CS1</strain>
    </source>
</reference>
<organism evidence="1 2">
    <name type="scientific">Oceanidesulfovibrio marinus</name>
    <dbReference type="NCBI Taxonomy" id="370038"/>
    <lineage>
        <taxon>Bacteria</taxon>
        <taxon>Pseudomonadati</taxon>
        <taxon>Thermodesulfobacteriota</taxon>
        <taxon>Desulfovibrionia</taxon>
        <taxon>Desulfovibrionales</taxon>
        <taxon>Desulfovibrionaceae</taxon>
        <taxon>Oceanidesulfovibrio</taxon>
    </lineage>
</organism>
<proteinExistence type="predicted"/>
<evidence type="ECO:0000313" key="2">
    <source>
        <dbReference type="Proteomes" id="UP000503251"/>
    </source>
</evidence>